<feature type="compositionally biased region" description="Basic and acidic residues" evidence="1">
    <location>
        <begin position="411"/>
        <end position="427"/>
    </location>
</feature>
<dbReference type="PANTHER" id="PTHR46082:SF11">
    <property type="entry name" value="AAA+ ATPASE DOMAIN-CONTAINING PROTEIN-RELATED"/>
    <property type="match status" value="1"/>
</dbReference>
<organism evidence="2 3">
    <name type="scientific">Ascobolus immersus RN42</name>
    <dbReference type="NCBI Taxonomy" id="1160509"/>
    <lineage>
        <taxon>Eukaryota</taxon>
        <taxon>Fungi</taxon>
        <taxon>Dikarya</taxon>
        <taxon>Ascomycota</taxon>
        <taxon>Pezizomycotina</taxon>
        <taxon>Pezizomycetes</taxon>
        <taxon>Pezizales</taxon>
        <taxon>Ascobolaceae</taxon>
        <taxon>Ascobolus</taxon>
    </lineage>
</organism>
<dbReference type="Gene3D" id="3.40.50.1580">
    <property type="entry name" value="Nucleoside phosphorylase domain"/>
    <property type="match status" value="1"/>
</dbReference>
<evidence type="ECO:0000313" key="2">
    <source>
        <dbReference type="EMBL" id="RPA80570.1"/>
    </source>
</evidence>
<dbReference type="Proteomes" id="UP000275078">
    <property type="component" value="Unassembled WGS sequence"/>
</dbReference>
<dbReference type="GO" id="GO:0003824">
    <property type="term" value="F:catalytic activity"/>
    <property type="evidence" value="ECO:0007669"/>
    <property type="project" value="InterPro"/>
</dbReference>
<accession>A0A3N4I8V8</accession>
<protein>
    <submittedName>
        <fullName evidence="2">Purine and uridine phosphorylase</fullName>
    </submittedName>
</protein>
<dbReference type="GO" id="GO:0009116">
    <property type="term" value="P:nucleoside metabolic process"/>
    <property type="evidence" value="ECO:0007669"/>
    <property type="project" value="InterPro"/>
</dbReference>
<dbReference type="STRING" id="1160509.A0A3N4I8V8"/>
<reference evidence="2 3" key="1">
    <citation type="journal article" date="2018" name="Nat. Ecol. Evol.">
        <title>Pezizomycetes genomes reveal the molecular basis of ectomycorrhizal truffle lifestyle.</title>
        <authorList>
            <person name="Murat C."/>
            <person name="Payen T."/>
            <person name="Noel B."/>
            <person name="Kuo A."/>
            <person name="Morin E."/>
            <person name="Chen J."/>
            <person name="Kohler A."/>
            <person name="Krizsan K."/>
            <person name="Balestrini R."/>
            <person name="Da Silva C."/>
            <person name="Montanini B."/>
            <person name="Hainaut M."/>
            <person name="Levati E."/>
            <person name="Barry K.W."/>
            <person name="Belfiori B."/>
            <person name="Cichocki N."/>
            <person name="Clum A."/>
            <person name="Dockter R.B."/>
            <person name="Fauchery L."/>
            <person name="Guy J."/>
            <person name="Iotti M."/>
            <person name="Le Tacon F."/>
            <person name="Lindquist E.A."/>
            <person name="Lipzen A."/>
            <person name="Malagnac F."/>
            <person name="Mello A."/>
            <person name="Molinier V."/>
            <person name="Miyauchi S."/>
            <person name="Poulain J."/>
            <person name="Riccioni C."/>
            <person name="Rubini A."/>
            <person name="Sitrit Y."/>
            <person name="Splivallo R."/>
            <person name="Traeger S."/>
            <person name="Wang M."/>
            <person name="Zifcakova L."/>
            <person name="Wipf D."/>
            <person name="Zambonelli A."/>
            <person name="Paolocci F."/>
            <person name="Nowrousian M."/>
            <person name="Ottonello S."/>
            <person name="Baldrian P."/>
            <person name="Spatafora J.W."/>
            <person name="Henrissat B."/>
            <person name="Nagy L.G."/>
            <person name="Aury J.M."/>
            <person name="Wincker P."/>
            <person name="Grigoriev I.V."/>
            <person name="Bonfante P."/>
            <person name="Martin F.M."/>
        </authorList>
    </citation>
    <scope>NUCLEOTIDE SEQUENCE [LARGE SCALE GENOMIC DNA]</scope>
    <source>
        <strain evidence="2 3">RN42</strain>
    </source>
</reference>
<dbReference type="SUPFAM" id="SSF53167">
    <property type="entry name" value="Purine and uridine phosphorylases"/>
    <property type="match status" value="1"/>
</dbReference>
<evidence type="ECO:0000256" key="1">
    <source>
        <dbReference type="SAM" id="MobiDB-lite"/>
    </source>
</evidence>
<dbReference type="InterPro" id="IPR053137">
    <property type="entry name" value="NLR-like"/>
</dbReference>
<name>A0A3N4I8V8_ASCIM</name>
<keyword evidence="3" id="KW-1185">Reference proteome</keyword>
<sequence>MRLVSPYSNDKYTVGWICALHDERIAYKLMLDKEHGRPQWQHPNDHNVYCLGEIGGHRIVMAGLPQGEYGTNSANTVAAHLTMSFLNIKYGLMVGIGGGVPGHDEHDIRLGDVVVGCAVGQSGGIVHYNKGKVQQDGFKRVGQMNRPPQQLLNAVAHLRTDVATSTLYRKTILPAIGDRIGEVNGIQGRLDLLKYQGADNDVLFELDYPHQSGLLCASAGDSEGHQDNDMNVGEPTVNTATGCGRCDLARQVFRPKRNTEDPHVHYGVIASGDWVVKNAEERERIRKEHQALCIEMEAAGLQNFPSLIIRGISDYADSHKNNRWQQYAALTAAAYAKELLHSIVPRSETAMIITQSWMTITSHTQSSPRPAARAPHTSPLLEARPTQSSPLLQVSTGTASSEIRPSSVSDAFRRAAERSGSCDEYARGAKRSRSTGDFRASAISPVSSSAGRIFAVDDSCQPIGQTFGIATLEASQSRMLSDRDTVPSMFPPHKPYPPVPTRQYHPCTPRDHYDDIALRRIATADHTTLKVSMLRVQGSWNTKSSDTTGS</sequence>
<gene>
    <name evidence="2" type="ORF">BJ508DRAFT_415373</name>
</gene>
<dbReference type="InterPro" id="IPR035994">
    <property type="entry name" value="Nucleoside_phosphorylase_sf"/>
</dbReference>
<proteinExistence type="predicted"/>
<feature type="compositionally biased region" description="Polar residues" evidence="1">
    <location>
        <begin position="385"/>
        <end position="409"/>
    </location>
</feature>
<dbReference type="EMBL" id="ML119687">
    <property type="protein sequence ID" value="RPA80570.1"/>
    <property type="molecule type" value="Genomic_DNA"/>
</dbReference>
<dbReference type="PANTHER" id="PTHR46082">
    <property type="entry name" value="ATP/GTP-BINDING PROTEIN-RELATED"/>
    <property type="match status" value="1"/>
</dbReference>
<evidence type="ECO:0000313" key="3">
    <source>
        <dbReference type="Proteomes" id="UP000275078"/>
    </source>
</evidence>
<feature type="region of interest" description="Disordered" evidence="1">
    <location>
        <begin position="362"/>
        <end position="437"/>
    </location>
</feature>
<dbReference type="AlphaFoldDB" id="A0A3N4I8V8"/>
<dbReference type="OrthoDB" id="1658288at2759"/>